<protein>
    <submittedName>
        <fullName evidence="1">Uncharacterized protein</fullName>
    </submittedName>
</protein>
<dbReference type="SUPFAM" id="SSF48371">
    <property type="entry name" value="ARM repeat"/>
    <property type="match status" value="1"/>
</dbReference>
<dbReference type="InterPro" id="IPR016024">
    <property type="entry name" value="ARM-type_fold"/>
</dbReference>
<comment type="caution">
    <text evidence="1">The sequence shown here is derived from an EMBL/GenBank/DDBJ whole genome shotgun (WGS) entry which is preliminary data.</text>
</comment>
<evidence type="ECO:0000313" key="2">
    <source>
        <dbReference type="Proteomes" id="UP001620645"/>
    </source>
</evidence>
<organism evidence="1 2">
    <name type="scientific">Heterodera schachtii</name>
    <name type="common">Sugarbeet cyst nematode worm</name>
    <name type="synonym">Tylenchus schachtii</name>
    <dbReference type="NCBI Taxonomy" id="97005"/>
    <lineage>
        <taxon>Eukaryota</taxon>
        <taxon>Metazoa</taxon>
        <taxon>Ecdysozoa</taxon>
        <taxon>Nematoda</taxon>
        <taxon>Chromadorea</taxon>
        <taxon>Rhabditida</taxon>
        <taxon>Tylenchina</taxon>
        <taxon>Tylenchomorpha</taxon>
        <taxon>Tylenchoidea</taxon>
        <taxon>Heteroderidae</taxon>
        <taxon>Heteroderinae</taxon>
        <taxon>Heterodera</taxon>
    </lineage>
</organism>
<sequence length="531" mass="60679">MIEPSASIVRPTFFDSVERWADRDFGEDLRNFLEEICYSELASYAQLIHHKDIIIQSLLRHLADRSLSLPAFCDFCSAIATDLRDDFHTHFWQIFDAISNLVLASKGKEKCSDNELECAFRAMEQIVRINFRFVSARLKQLFSRLLPLFAFPSDGRLRFISARTFSFVFLKSPFPHKLAKFLLVKCFSDCGHLRDGLSLFFFDAFLGVEENEAKLEELIDAFVVPIFEMPTESELRRFSITFLSDVFRKIISDKNHVVSTTGIVAKLNKRFESSVDPNELQTLSEWLLLWVNAKRHSHFVEENAKKLLPLVVTKTEQASANCTELFEQYLQLISALLLSLPPTSDHLSSVFAVLANFGTDSCRLPALLRCLARLRPLPLFRFSVMDLVGRVASSLLASVPADFGTVSQQQLQLLRELLIFYKSILTGLPSAGHHSLFSSCQSPAFCVRLHLPIRRFVVAVLHNPSDYPSDFFDFSLLIWPHLWLVNEKPEGSDAINDLVIQSIRKGTKQRLTEKETERLWNGTYATLLKRE</sequence>
<dbReference type="EMBL" id="JBICCN010000373">
    <property type="protein sequence ID" value="KAL3072491.1"/>
    <property type="molecule type" value="Genomic_DNA"/>
</dbReference>
<evidence type="ECO:0000313" key="1">
    <source>
        <dbReference type="EMBL" id="KAL3072491.1"/>
    </source>
</evidence>
<accession>A0ABD2I4X6</accession>
<dbReference type="PANTHER" id="PTHR17695:SF11">
    <property type="entry name" value="SMALL SUBUNIT PROCESSOME COMPONENT 20 HOMOLOG"/>
    <property type="match status" value="1"/>
</dbReference>
<name>A0ABD2I4X6_HETSC</name>
<dbReference type="PANTHER" id="PTHR17695">
    <property type="entry name" value="SMALL SUBUNIT PROCESSOME COMPONENT 20 HOMOLOG"/>
    <property type="match status" value="1"/>
</dbReference>
<proteinExistence type="predicted"/>
<dbReference type="Proteomes" id="UP001620645">
    <property type="component" value="Unassembled WGS sequence"/>
</dbReference>
<dbReference type="AlphaFoldDB" id="A0ABD2I4X6"/>
<reference evidence="1 2" key="1">
    <citation type="submission" date="2024-10" db="EMBL/GenBank/DDBJ databases">
        <authorList>
            <person name="Kim D."/>
        </authorList>
    </citation>
    <scope>NUCLEOTIDE SEQUENCE [LARGE SCALE GENOMIC DNA]</scope>
    <source>
        <strain evidence="1">Taebaek</strain>
    </source>
</reference>
<keyword evidence="2" id="KW-1185">Reference proteome</keyword>
<dbReference type="InterPro" id="IPR052575">
    <property type="entry name" value="SSU_processome_comp_20"/>
</dbReference>
<gene>
    <name evidence="1" type="ORF">niasHS_017465</name>
</gene>